<keyword evidence="8 13" id="KW-0547">Nucleotide-binding</keyword>
<dbReference type="SUPFAM" id="SSF56059">
    <property type="entry name" value="Glutathione synthetase ATP-binding domain-like"/>
    <property type="match status" value="1"/>
</dbReference>
<keyword evidence="16" id="KW-1185">Reference proteome</keyword>
<dbReference type="EC" id="6.3.2.30" evidence="4"/>
<dbReference type="Pfam" id="PF08443">
    <property type="entry name" value="RimK"/>
    <property type="match status" value="1"/>
</dbReference>
<dbReference type="InterPro" id="IPR004101">
    <property type="entry name" value="Mur_ligase_C"/>
</dbReference>
<sequence>MTDSTPSQNPPRPMRVTERQVYRGPNVYGYEPMIRFQVDLGALEEFPTSALPGFNEALIALLPTLHNHGCSYKEPGGLIRRMQEGTWLGHVIEHVALDLQSLVGRRVTYGKTRSVKGQPGVYNVLYAYQEERLGMAAGAVALRLVDSLLPDHLRGVQGVELLLPAGEEPFTPGSPFNFEAEVSALRRLAKRYTLGPTTQSLVTEAERRGIPYLRLDDNSLVQLGYGRYQQLVRASITGQTAHIATMTASDKALTKTLLDRAGLPVPRGAVVRTAEDAVAAARRLSGPVVTKPLDGNHGRGVSLLLTEDEQVRRGFEEARQHSRDVVVEQHFQGNDHRVLVINGEVVAVAERVPAHVVGDGIRSIEALVEEVNQDPRRGEGHENVMTRIRIDDHVLGLLAKAGWTLQSVPPLGQTVFLRDTANLSTGGTAVDRTDVIHPDNLTVARRAAKVIGLDVAGIDLISPDISRSVHETGGGIVEVNAAPGFRMHLQPSEGTPRNVAAPVLDMLFPPGVPCRMPIISITGTNGKSTTSRMVAHILQQSGKVVGLTTSNGIYINGEQVVSGDTTGPKSAKVVLSDPAVEVAVLETARGGLLREGLGFETCDVGAVLNIQPDHLGIKGIETIEDLAWVKSLVIEVVSKNGASVLNADDPLTLKMRRKARGEIILFSMRGGSDYSPELQEHIAGGGTAVVREPTVLGDELVLYQDHRRRPIMRARDIPATLGGFAQVNVQNALAAAAIALARQVPLQVIRSALSSFSTSFELSPGRLNLYDGHPFRVLLDYAHNPTGMEYLSELIGHLRPPKGRVIGVMGVAGDRRDEDILRMGELAAQAFDELIIREDELRRGRRVGEGARLITEGALSSGFDPAHVQTILKEPEAVDAALRLAAPGDLVVLLATEVEDTWQQMRDFDSSAALAEPEMASAAWAKGSHD</sequence>
<dbReference type="InterPro" id="IPR011761">
    <property type="entry name" value="ATP-grasp"/>
</dbReference>
<evidence type="ECO:0000256" key="7">
    <source>
        <dbReference type="ARBA" id="ARBA00022598"/>
    </source>
</evidence>
<dbReference type="InterPro" id="IPR013815">
    <property type="entry name" value="ATP_grasp_subdomain_1"/>
</dbReference>
<dbReference type="PANTHER" id="PTHR23135:SF18">
    <property type="entry name" value="CYANOPHYCIN SYNTHETASE"/>
    <property type="match status" value="1"/>
</dbReference>
<dbReference type="Pfam" id="PF18921">
    <property type="entry name" value="Cyanophycin_syn"/>
    <property type="match status" value="1"/>
</dbReference>
<dbReference type="Gene3D" id="3.40.1190.10">
    <property type="entry name" value="Mur-like, catalytic domain"/>
    <property type="match status" value="1"/>
</dbReference>
<dbReference type="PROSITE" id="PS50975">
    <property type="entry name" value="ATP_GRASP"/>
    <property type="match status" value="1"/>
</dbReference>
<dbReference type="InterPro" id="IPR018109">
    <property type="entry name" value="Folylpolyglutamate_synth_CS"/>
</dbReference>
<dbReference type="NCBIfam" id="TIGR02068">
    <property type="entry name" value="cya_phycin_syn"/>
    <property type="match status" value="1"/>
</dbReference>
<dbReference type="InterPro" id="IPR036615">
    <property type="entry name" value="Mur_ligase_C_dom_sf"/>
</dbReference>
<dbReference type="SUPFAM" id="SSF53244">
    <property type="entry name" value="MurD-like peptide ligases, peptide-binding domain"/>
    <property type="match status" value="1"/>
</dbReference>
<feature type="domain" description="ATP-grasp" evidence="14">
    <location>
        <begin position="255"/>
        <end position="508"/>
    </location>
</feature>
<evidence type="ECO:0000256" key="6">
    <source>
        <dbReference type="ARBA" id="ARBA00022036"/>
    </source>
</evidence>
<dbReference type="InterPro" id="IPR011810">
    <property type="entry name" value="Cya_phycin_syn"/>
</dbReference>
<dbReference type="SUPFAM" id="SSF53623">
    <property type="entry name" value="MurD-like peptide ligases, catalytic domain"/>
    <property type="match status" value="1"/>
</dbReference>
<dbReference type="Gene3D" id="3.30.470.20">
    <property type="entry name" value="ATP-grasp fold, B domain"/>
    <property type="match status" value="1"/>
</dbReference>
<accession>A0ABQ2ERG1</accession>
<comment type="catalytic activity">
    <reaction evidence="12">
        <text>[L-4-(L-arginin-2-N-yl)aspartate](n) + L-aspartate + ATP = [L-4-(L-arginin-2-N-yl)aspartate](n)-L-aspartate + ADP + phosphate + H(+)</text>
        <dbReference type="Rhea" id="RHEA:13277"/>
        <dbReference type="Rhea" id="RHEA-COMP:13728"/>
        <dbReference type="Rhea" id="RHEA-COMP:13733"/>
        <dbReference type="ChEBI" id="CHEBI:15378"/>
        <dbReference type="ChEBI" id="CHEBI:29991"/>
        <dbReference type="ChEBI" id="CHEBI:30616"/>
        <dbReference type="ChEBI" id="CHEBI:43474"/>
        <dbReference type="ChEBI" id="CHEBI:137986"/>
        <dbReference type="ChEBI" id="CHEBI:137990"/>
        <dbReference type="ChEBI" id="CHEBI:456216"/>
        <dbReference type="EC" id="6.3.2.29"/>
    </reaction>
</comment>
<comment type="similarity">
    <text evidence="2">In the C-terminal section; belongs to the MurCDEF family.</text>
</comment>
<dbReference type="RefSeq" id="WP_229780637.1">
    <property type="nucleotide sequence ID" value="NZ_BMPP01000003.1"/>
</dbReference>
<reference evidence="16" key="1">
    <citation type="journal article" date="2019" name="Int. J. Syst. Evol. Microbiol.">
        <title>The Global Catalogue of Microorganisms (GCM) 10K type strain sequencing project: providing services to taxonomists for standard genome sequencing and annotation.</title>
        <authorList>
            <consortium name="The Broad Institute Genomics Platform"/>
            <consortium name="The Broad Institute Genome Sequencing Center for Infectious Disease"/>
            <person name="Wu L."/>
            <person name="Ma J."/>
        </authorList>
    </citation>
    <scope>NUCLEOTIDE SEQUENCE [LARGE SCALE GENOMIC DNA]</scope>
    <source>
        <strain evidence="16">JCM 30331</strain>
    </source>
</reference>
<evidence type="ECO:0000256" key="11">
    <source>
        <dbReference type="ARBA" id="ARBA00048094"/>
    </source>
</evidence>
<comment type="subunit">
    <text evidence="3">Homodimer.</text>
</comment>
<dbReference type="Proteomes" id="UP000647587">
    <property type="component" value="Unassembled WGS sequence"/>
</dbReference>
<evidence type="ECO:0000256" key="8">
    <source>
        <dbReference type="ARBA" id="ARBA00022741"/>
    </source>
</evidence>
<evidence type="ECO:0000256" key="4">
    <source>
        <dbReference type="ARBA" id="ARBA00012968"/>
    </source>
</evidence>
<name>A0ABQ2ERG1_9DEIO</name>
<keyword evidence="9 13" id="KW-0067">ATP-binding</keyword>
<evidence type="ECO:0000313" key="16">
    <source>
        <dbReference type="Proteomes" id="UP000647587"/>
    </source>
</evidence>
<evidence type="ECO:0000256" key="3">
    <source>
        <dbReference type="ARBA" id="ARBA00011738"/>
    </source>
</evidence>
<dbReference type="Gene3D" id="3.30.1490.20">
    <property type="entry name" value="ATP-grasp fold, A domain"/>
    <property type="match status" value="1"/>
</dbReference>
<evidence type="ECO:0000256" key="5">
    <source>
        <dbReference type="ARBA" id="ARBA00013005"/>
    </source>
</evidence>
<dbReference type="PANTHER" id="PTHR23135">
    <property type="entry name" value="MUR LIGASE FAMILY MEMBER"/>
    <property type="match status" value="1"/>
</dbReference>
<dbReference type="Gene3D" id="3.90.190.20">
    <property type="entry name" value="Mur ligase, C-terminal domain"/>
    <property type="match status" value="1"/>
</dbReference>
<evidence type="ECO:0000256" key="2">
    <source>
        <dbReference type="ARBA" id="ARBA00009060"/>
    </source>
</evidence>
<organism evidence="15 16">
    <name type="scientific">Deinococcus malanensis</name>
    <dbReference type="NCBI Taxonomy" id="1706855"/>
    <lineage>
        <taxon>Bacteria</taxon>
        <taxon>Thermotogati</taxon>
        <taxon>Deinococcota</taxon>
        <taxon>Deinococci</taxon>
        <taxon>Deinococcales</taxon>
        <taxon>Deinococcaceae</taxon>
        <taxon>Deinococcus</taxon>
    </lineage>
</organism>
<dbReference type="InterPro" id="IPR036565">
    <property type="entry name" value="Mur-like_cat_sf"/>
</dbReference>
<keyword evidence="7" id="KW-0436">Ligase</keyword>
<dbReference type="Pfam" id="PF08245">
    <property type="entry name" value="Mur_ligase_M"/>
    <property type="match status" value="1"/>
</dbReference>
<dbReference type="EC" id="6.3.2.29" evidence="5"/>
<dbReference type="InterPro" id="IPR044019">
    <property type="entry name" value="Cyanophycin_syn_N"/>
</dbReference>
<protein>
    <recommendedName>
        <fullName evidence="6">Cyanophycin synthetase</fullName>
        <ecNumber evidence="5">6.3.2.29</ecNumber>
        <ecNumber evidence="4">6.3.2.30</ecNumber>
    </recommendedName>
    <alternativeName>
        <fullName evidence="10">Cyanophycin synthase</fullName>
    </alternativeName>
</protein>
<comment type="function">
    <text evidence="1">Catalyzes the ATP-dependent polymerization of arginine and aspartate to multi-L-arginyl-poly-L-aspartic acid (cyanophycin; a water-insoluble reserve polymer).</text>
</comment>
<dbReference type="Pfam" id="PF02875">
    <property type="entry name" value="Mur_ligase_C"/>
    <property type="match status" value="1"/>
</dbReference>
<evidence type="ECO:0000256" key="12">
    <source>
        <dbReference type="ARBA" id="ARBA00048425"/>
    </source>
</evidence>
<dbReference type="NCBIfam" id="NF010623">
    <property type="entry name" value="PRK14016.1"/>
    <property type="match status" value="1"/>
</dbReference>
<dbReference type="PROSITE" id="PS01011">
    <property type="entry name" value="FOLYLPOLYGLU_SYNT_1"/>
    <property type="match status" value="1"/>
</dbReference>
<evidence type="ECO:0000256" key="10">
    <source>
        <dbReference type="ARBA" id="ARBA00031353"/>
    </source>
</evidence>
<evidence type="ECO:0000259" key="14">
    <source>
        <dbReference type="PROSITE" id="PS50975"/>
    </source>
</evidence>
<evidence type="ECO:0000313" key="15">
    <source>
        <dbReference type="EMBL" id="GGK18412.1"/>
    </source>
</evidence>
<evidence type="ECO:0000256" key="1">
    <source>
        <dbReference type="ARBA" id="ARBA00003184"/>
    </source>
</evidence>
<dbReference type="InterPro" id="IPR013221">
    <property type="entry name" value="Mur_ligase_cen"/>
</dbReference>
<dbReference type="EMBL" id="BMPP01000003">
    <property type="protein sequence ID" value="GGK18412.1"/>
    <property type="molecule type" value="Genomic_DNA"/>
</dbReference>
<comment type="caution">
    <text evidence="15">The sequence shown here is derived from an EMBL/GenBank/DDBJ whole genome shotgun (WGS) entry which is preliminary data.</text>
</comment>
<gene>
    <name evidence="15" type="ORF">GCM10008955_09790</name>
</gene>
<evidence type="ECO:0000256" key="9">
    <source>
        <dbReference type="ARBA" id="ARBA00022840"/>
    </source>
</evidence>
<evidence type="ECO:0000256" key="13">
    <source>
        <dbReference type="PROSITE-ProRule" id="PRU00409"/>
    </source>
</evidence>
<comment type="catalytic activity">
    <reaction evidence="11">
        <text>[L-4-(L-arginin-2-N-yl)aspartate](n)-L-aspartate + L-arginine + ATP = [L-4-(L-arginin-2-N-yl)aspartate](n+1) + ADP + phosphate + H(+)</text>
        <dbReference type="Rhea" id="RHEA:23888"/>
        <dbReference type="Rhea" id="RHEA-COMP:13732"/>
        <dbReference type="Rhea" id="RHEA-COMP:13733"/>
        <dbReference type="ChEBI" id="CHEBI:15378"/>
        <dbReference type="ChEBI" id="CHEBI:30616"/>
        <dbReference type="ChEBI" id="CHEBI:32682"/>
        <dbReference type="ChEBI" id="CHEBI:43474"/>
        <dbReference type="ChEBI" id="CHEBI:137986"/>
        <dbReference type="ChEBI" id="CHEBI:137990"/>
        <dbReference type="ChEBI" id="CHEBI:456216"/>
        <dbReference type="EC" id="6.3.2.30"/>
    </reaction>
</comment>
<proteinExistence type="inferred from homology"/>
<dbReference type="InterPro" id="IPR013651">
    <property type="entry name" value="ATP-grasp_RimK-type"/>
</dbReference>